<dbReference type="PROSITE" id="PS52016">
    <property type="entry name" value="TONB_DEPENDENT_REC_3"/>
    <property type="match status" value="1"/>
</dbReference>
<evidence type="ECO:0000259" key="3">
    <source>
        <dbReference type="Pfam" id="PF07715"/>
    </source>
</evidence>
<dbReference type="Gene3D" id="2.60.40.1120">
    <property type="entry name" value="Carboxypeptidase-like, regulatory domain"/>
    <property type="match status" value="1"/>
</dbReference>
<keyword evidence="5" id="KW-1185">Reference proteome</keyword>
<sequence length="1316" mass="150357">MRKLSQLKPVNGLFKVLLILVLFFVQNKAYCSSFNDPKISLNLNQVTLFEAFEEIENKTGYKFFYKDKEIDLTKRVTIKIENKPLTSVLKTLFEDDKNTFELFEELIIITRRGRYESSKYNSQKNEVTGIVIDKETGKTIPFCNIVLANTYNGTATNEMGEFSIIVDSFPSKIIFSHINYEKTTVTVSKAEDISVELKPLVKELQEVVLLSSGRDEYAIELAKKAFQKINKNKKVKYGKALYRQKSKNGDRYVELAEIIYDIRYNEDGIDDWEILEGRYAINDENGVHNKNYTLLSRLIRVLQPDTDDIMFPIHSELEIYYDVRLIDKIKSDKNEIAILWFKPNEKNNVPTFEAEVYIDTKTNNVLKITANISRDDIKLMKLRSKGASWKDYKLSFELAYKQDSIDNIQLDYINTNQEFDYYKDDVLKFHVSSKSNLTLFEYYTPTSKKRLGRQFKKNKSDWDKLNEIGYNKKFWEDNPIVRRTPVEEEVIAAFEKDNAFGSIFLNSREQVALMQSNISGDPFIKTLEKQVNRYNSKNPNEKVYLHTDKDIFLPEETLWYSGYTVLGPYHEYSLASKVIHVDLIDSNNNIVISQTQKLIGGRCKGSIDIPKNLPSGNYYLRSYTNWMRNYDDAFFFTKQLKIINSETTKISPSTNDNLDVQFFPEGGYAVNNLMGIIAFKAIGKDGFSKSIKGRIVDSKNQQIASVTTLDRGAGFFFLKPKEGEQYTAIFDNGFKYALPKAEHLGYVMTVNNSSRRSIKVKVQASNSLKGNKFYVVGHIHNKKYFQGKFDFGGKDLVEFEIPKTKLPSGVMTLSLFDENKKAWCERLVFINNQEELVINTVLSVDKFNKRDKITLGIHVTDTDGRPVPSSLSVALTDVNQVMKSPNSGNILTQLLLQSDVKGHIENPASFFKDQKKSSLLKLDLVMLTHGWRRFNWDEIWNPLTNYSAKFDFSKGLTISGIVKNLNNKVLSNTTLKVIAKGKDELAIYPTKTKADGRFLIDNFNFTDSTHLVFNTYNKKQNLIKSKVILDKRENILPISNYKYSSYNKAYSNQEEGYLKNGLKRKMYDSIFNSNKLIELEEVTINVKKNRRTSADPSIYGIIPDATEYTDGTTTSLSQLLRRVVGVQVEGANQDMKVSIRGGGPPLWVVDGMVVYGDVEEASDSVKNKTLEYLKDPRPSPVPFPVINLNVFNIERIEVLKGPSGAVFGSRGANGVILIYSKRGEDSFVDISSSNITVFGHAGAKEYYTPKYDIDVNDRKIPDYRATLYWNPVVNTDENGNAMVTFFNSDFASQIQIDIQGLSIYGTPGAYLETFGE</sequence>
<dbReference type="Pfam" id="PF07715">
    <property type="entry name" value="Plug"/>
    <property type="match status" value="1"/>
</dbReference>
<protein>
    <submittedName>
        <fullName evidence="4">Carboxypeptidase-like regulatory domain-containing protein</fullName>
    </submittedName>
</protein>
<keyword evidence="2" id="KW-0472">Membrane</keyword>
<dbReference type="EMBL" id="JAUOEK010000119">
    <property type="protein sequence ID" value="MDO5970368.1"/>
    <property type="molecule type" value="Genomic_DNA"/>
</dbReference>
<dbReference type="PANTHER" id="PTHR30069:SF29">
    <property type="entry name" value="HEMOGLOBIN AND HEMOGLOBIN-HAPTOGLOBIN-BINDING PROTEIN 1-RELATED"/>
    <property type="match status" value="1"/>
</dbReference>
<evidence type="ECO:0000256" key="1">
    <source>
        <dbReference type="ARBA" id="ARBA00022729"/>
    </source>
</evidence>
<dbReference type="Pfam" id="PF13715">
    <property type="entry name" value="CarbopepD_reg_2"/>
    <property type="match status" value="1"/>
</dbReference>
<dbReference type="InterPro" id="IPR037066">
    <property type="entry name" value="Plug_dom_sf"/>
</dbReference>
<dbReference type="RefSeq" id="WP_303278059.1">
    <property type="nucleotide sequence ID" value="NZ_JAUOEK010000119.1"/>
</dbReference>
<proteinExistence type="inferred from homology"/>
<feature type="domain" description="TonB-dependent receptor plug" evidence="3">
    <location>
        <begin position="1107"/>
        <end position="1215"/>
    </location>
</feature>
<reference evidence="4" key="1">
    <citation type="submission" date="2023-07" db="EMBL/GenBank/DDBJ databases">
        <title>Two novel species in the genus Flavivirga.</title>
        <authorList>
            <person name="Kwon K."/>
        </authorList>
    </citation>
    <scope>NUCLEOTIDE SEQUENCE</scope>
    <source>
        <strain evidence="4">KCTC 52353</strain>
    </source>
</reference>
<dbReference type="SUPFAM" id="SSF49464">
    <property type="entry name" value="Carboxypeptidase regulatory domain-like"/>
    <property type="match status" value="1"/>
</dbReference>
<evidence type="ECO:0000256" key="2">
    <source>
        <dbReference type="PROSITE-ProRule" id="PRU01360"/>
    </source>
</evidence>
<comment type="caution">
    <text evidence="4">The sequence shown here is derived from an EMBL/GenBank/DDBJ whole genome shotgun (WGS) entry which is preliminary data.</text>
</comment>
<keyword evidence="2" id="KW-0812">Transmembrane</keyword>
<comment type="subcellular location">
    <subcellularLocation>
        <location evidence="2">Cell outer membrane</location>
        <topology evidence="2">Multi-pass membrane protein</topology>
    </subcellularLocation>
</comment>
<keyword evidence="2" id="KW-0813">Transport</keyword>
<evidence type="ECO:0000313" key="5">
    <source>
        <dbReference type="Proteomes" id="UP001176883"/>
    </source>
</evidence>
<accession>A0ABT8WB57</accession>
<dbReference type="PANTHER" id="PTHR30069">
    <property type="entry name" value="TONB-DEPENDENT OUTER MEMBRANE RECEPTOR"/>
    <property type="match status" value="1"/>
</dbReference>
<dbReference type="SUPFAM" id="SSF56935">
    <property type="entry name" value="Porins"/>
    <property type="match status" value="1"/>
</dbReference>
<dbReference type="Gene3D" id="2.170.130.10">
    <property type="entry name" value="TonB-dependent receptor, plug domain"/>
    <property type="match status" value="1"/>
</dbReference>
<organism evidence="4 5">
    <name type="scientific">Flavivirga aquimarina</name>
    <dbReference type="NCBI Taxonomy" id="2027862"/>
    <lineage>
        <taxon>Bacteria</taxon>
        <taxon>Pseudomonadati</taxon>
        <taxon>Bacteroidota</taxon>
        <taxon>Flavobacteriia</taxon>
        <taxon>Flavobacteriales</taxon>
        <taxon>Flavobacteriaceae</taxon>
        <taxon>Flavivirga</taxon>
    </lineage>
</organism>
<comment type="similarity">
    <text evidence="2">Belongs to the TonB-dependent receptor family.</text>
</comment>
<name>A0ABT8WB57_9FLAO</name>
<gene>
    <name evidence="4" type="ORF">Q4Q35_11185</name>
</gene>
<dbReference type="InterPro" id="IPR008969">
    <property type="entry name" value="CarboxyPept-like_regulatory"/>
</dbReference>
<dbReference type="InterPro" id="IPR039426">
    <property type="entry name" value="TonB-dep_rcpt-like"/>
</dbReference>
<keyword evidence="2" id="KW-1134">Transmembrane beta strand</keyword>
<dbReference type="Gene3D" id="2.60.40.1930">
    <property type="match status" value="1"/>
</dbReference>
<keyword evidence="2" id="KW-0998">Cell outer membrane</keyword>
<keyword evidence="1" id="KW-0732">Signal</keyword>
<evidence type="ECO:0000313" key="4">
    <source>
        <dbReference type="EMBL" id="MDO5970368.1"/>
    </source>
</evidence>
<dbReference type="InterPro" id="IPR012910">
    <property type="entry name" value="Plug_dom"/>
</dbReference>
<dbReference type="Proteomes" id="UP001176883">
    <property type="component" value="Unassembled WGS sequence"/>
</dbReference>